<feature type="transmembrane region" description="Helical" evidence="23">
    <location>
        <begin position="326"/>
        <end position="349"/>
    </location>
</feature>
<evidence type="ECO:0000256" key="19">
    <source>
        <dbReference type="ARBA" id="ARBA00039984"/>
    </source>
</evidence>
<feature type="transmembrane region" description="Helical" evidence="23">
    <location>
        <begin position="201"/>
        <end position="219"/>
    </location>
</feature>
<evidence type="ECO:0000256" key="17">
    <source>
        <dbReference type="ARBA" id="ARBA00023221"/>
    </source>
</evidence>
<dbReference type="GO" id="GO:0016132">
    <property type="term" value="P:brassinosteroid biosynthetic process"/>
    <property type="evidence" value="ECO:0007669"/>
    <property type="project" value="TreeGrafter"/>
</dbReference>
<keyword evidence="11 23" id="KW-1133">Transmembrane helix</keyword>
<dbReference type="EMBL" id="CAXKWB010013031">
    <property type="protein sequence ID" value="CAL4106337.1"/>
    <property type="molecule type" value="Genomic_DNA"/>
</dbReference>
<dbReference type="InterPro" id="IPR001171">
    <property type="entry name" value="ERG24_DHCR-like"/>
</dbReference>
<comment type="catalytic activity">
    <reaction evidence="22">
        <text>7-dehydrodesmosterol + NADPH + H(+) = desmosterol + NADP(+)</text>
        <dbReference type="Rhea" id="RHEA:46740"/>
        <dbReference type="ChEBI" id="CHEBI:15378"/>
        <dbReference type="ChEBI" id="CHEBI:17737"/>
        <dbReference type="ChEBI" id="CHEBI:27910"/>
        <dbReference type="ChEBI" id="CHEBI:57783"/>
        <dbReference type="ChEBI" id="CHEBI:58349"/>
    </reaction>
    <physiologicalReaction direction="left-to-right" evidence="22">
        <dbReference type="Rhea" id="RHEA:46741"/>
    </physiologicalReaction>
</comment>
<dbReference type="AlphaFoldDB" id="A0AAV2R0D1"/>
<feature type="transmembrane region" description="Helical" evidence="23">
    <location>
        <begin position="82"/>
        <end position="100"/>
    </location>
</feature>
<evidence type="ECO:0000256" key="18">
    <source>
        <dbReference type="ARBA" id="ARBA00038851"/>
    </source>
</evidence>
<evidence type="ECO:0000256" key="13">
    <source>
        <dbReference type="ARBA" id="ARBA00023011"/>
    </source>
</evidence>
<keyword evidence="4" id="KW-0444">Lipid biosynthesis</keyword>
<dbReference type="PROSITE" id="PS01018">
    <property type="entry name" value="STEROL_REDUCT_2"/>
    <property type="match status" value="1"/>
</dbReference>
<evidence type="ECO:0000256" key="9">
    <source>
        <dbReference type="ARBA" id="ARBA00022857"/>
    </source>
</evidence>
<feature type="transmembrane region" description="Helical" evidence="23">
    <location>
        <begin position="355"/>
        <end position="377"/>
    </location>
</feature>
<comment type="subcellular location">
    <subcellularLocation>
        <location evidence="1">Endoplasmic reticulum membrane</location>
        <topology evidence="1">Multi-pass membrane protein</topology>
    </subcellularLocation>
</comment>
<keyword evidence="13" id="KW-0756">Sterol biosynthesis</keyword>
<keyword evidence="15 23" id="KW-0472">Membrane</keyword>
<keyword evidence="12" id="KW-0560">Oxidoreductase</keyword>
<evidence type="ECO:0000256" key="20">
    <source>
        <dbReference type="ARBA" id="ARBA00042688"/>
    </source>
</evidence>
<evidence type="ECO:0000256" key="8">
    <source>
        <dbReference type="ARBA" id="ARBA00022824"/>
    </source>
</evidence>
<organism evidence="24 25">
    <name type="scientific">Meganyctiphanes norvegica</name>
    <name type="common">Northern krill</name>
    <name type="synonym">Thysanopoda norvegica</name>
    <dbReference type="NCBI Taxonomy" id="48144"/>
    <lineage>
        <taxon>Eukaryota</taxon>
        <taxon>Metazoa</taxon>
        <taxon>Ecdysozoa</taxon>
        <taxon>Arthropoda</taxon>
        <taxon>Crustacea</taxon>
        <taxon>Multicrustacea</taxon>
        <taxon>Malacostraca</taxon>
        <taxon>Eumalacostraca</taxon>
        <taxon>Eucarida</taxon>
        <taxon>Euphausiacea</taxon>
        <taxon>Euphausiidae</taxon>
        <taxon>Meganyctiphanes</taxon>
    </lineage>
</organism>
<protein>
    <recommendedName>
        <fullName evidence="19">7-dehydrocholesterol reductase</fullName>
        <ecNumber evidence="18">1.3.1.21</ecNumber>
    </recommendedName>
    <alternativeName>
        <fullName evidence="20">Sterol Delta(7)-reductase</fullName>
    </alternativeName>
</protein>
<keyword evidence="5" id="KW-0153">Cholesterol metabolism</keyword>
<feature type="non-terminal residue" evidence="24">
    <location>
        <position position="407"/>
    </location>
</feature>
<evidence type="ECO:0000256" key="3">
    <source>
        <dbReference type="ARBA" id="ARBA00005402"/>
    </source>
</evidence>
<comment type="similarity">
    <text evidence="3">Belongs to the ERG4/ERG24 family.</text>
</comment>
<evidence type="ECO:0000256" key="12">
    <source>
        <dbReference type="ARBA" id="ARBA00023002"/>
    </source>
</evidence>
<keyword evidence="17" id="KW-0753">Steroid metabolism</keyword>
<evidence type="ECO:0000256" key="4">
    <source>
        <dbReference type="ARBA" id="ARBA00022516"/>
    </source>
</evidence>
<dbReference type="EC" id="1.3.1.21" evidence="18"/>
<evidence type="ECO:0000256" key="22">
    <source>
        <dbReference type="ARBA" id="ARBA00047826"/>
    </source>
</evidence>
<dbReference type="Pfam" id="PF01222">
    <property type="entry name" value="ERG4_ERG24"/>
    <property type="match status" value="1"/>
</dbReference>
<dbReference type="PANTHER" id="PTHR21257:SF38">
    <property type="entry name" value="7-DEHYDROCHOLESTEROL REDUCTASE"/>
    <property type="match status" value="1"/>
</dbReference>
<evidence type="ECO:0000256" key="15">
    <source>
        <dbReference type="ARBA" id="ARBA00023136"/>
    </source>
</evidence>
<keyword evidence="14" id="KW-0443">Lipid metabolism</keyword>
<evidence type="ECO:0000256" key="10">
    <source>
        <dbReference type="ARBA" id="ARBA00022955"/>
    </source>
</evidence>
<keyword evidence="25" id="KW-1185">Reference proteome</keyword>
<evidence type="ECO:0000256" key="5">
    <source>
        <dbReference type="ARBA" id="ARBA00022548"/>
    </source>
</evidence>
<evidence type="ECO:0000256" key="7">
    <source>
        <dbReference type="ARBA" id="ARBA00022778"/>
    </source>
</evidence>
<feature type="transmembrane region" description="Helical" evidence="23">
    <location>
        <begin position="112"/>
        <end position="133"/>
    </location>
</feature>
<comment type="caution">
    <text evidence="24">The sequence shown here is derived from an EMBL/GenBank/DDBJ whole genome shotgun (WGS) entry which is preliminary data.</text>
</comment>
<evidence type="ECO:0000313" key="25">
    <source>
        <dbReference type="Proteomes" id="UP001497623"/>
    </source>
</evidence>
<comment type="catalytic activity">
    <reaction evidence="21">
        <text>cholesterol + NADP(+) = 7-dehydrocholesterol + NADPH + H(+)</text>
        <dbReference type="Rhea" id="RHEA:23984"/>
        <dbReference type="ChEBI" id="CHEBI:15378"/>
        <dbReference type="ChEBI" id="CHEBI:16113"/>
        <dbReference type="ChEBI" id="CHEBI:17759"/>
        <dbReference type="ChEBI" id="CHEBI:57783"/>
        <dbReference type="ChEBI" id="CHEBI:58349"/>
        <dbReference type="EC" id="1.3.1.21"/>
    </reaction>
    <physiologicalReaction direction="right-to-left" evidence="21">
        <dbReference type="Rhea" id="RHEA:23986"/>
    </physiologicalReaction>
</comment>
<evidence type="ECO:0000256" key="6">
    <source>
        <dbReference type="ARBA" id="ARBA00022692"/>
    </source>
</evidence>
<evidence type="ECO:0000256" key="11">
    <source>
        <dbReference type="ARBA" id="ARBA00022989"/>
    </source>
</evidence>
<evidence type="ECO:0000256" key="23">
    <source>
        <dbReference type="SAM" id="Phobius"/>
    </source>
</evidence>
<evidence type="ECO:0000256" key="1">
    <source>
        <dbReference type="ARBA" id="ARBA00004477"/>
    </source>
</evidence>
<accession>A0AAV2R0D1</accession>
<sequence>MAYDVLRYYVGPPVMIASTTVLVQWLTLWGCDFTQEWSIYGNEYSWKVVGALLLWAYLSLIIPGKEYLGPTTPFGYTPRYKANGLQFFVVSLSAFCYLLYQRPFTALEITYNFTHILASCNVLAFILCIYLLLKGKMYPGSSEVVQSKPFIYEFYRGMEIHPRILGVDVKQLTNCRFGLLAWELLVVNFFVASWILNGFSWAHFVSAALQTIYLCKFYWWETGYFSTLDITLDRAGYYICWGCLVWVPSFYTYSSYYLVTHPSLVNNNAAWLIFVLGFLSILMNYRIDWEKQHFQNYKGKCRIWAKQARYIEATIKTATGTRKSKLLISGFWGCARHLNYVFEILAAIAWCLPGYGYGIWPMLYAYFLTVLLVHRVFRDEEKCSDKYGVYWTKYCQVVPYRLIPYIF</sequence>
<keyword evidence="16" id="KW-1207">Sterol metabolism</keyword>
<gene>
    <name evidence="24" type="ORF">MNOR_LOCUS18314</name>
</gene>
<dbReference type="GO" id="GO:0006695">
    <property type="term" value="P:cholesterol biosynthetic process"/>
    <property type="evidence" value="ECO:0007669"/>
    <property type="project" value="UniProtKB-KW"/>
</dbReference>
<dbReference type="InterPro" id="IPR018083">
    <property type="entry name" value="Sterol_reductase_CS"/>
</dbReference>
<keyword evidence="7" id="KW-0152">Cholesterol biosynthesis</keyword>
<feature type="transmembrane region" description="Helical" evidence="23">
    <location>
        <begin position="177"/>
        <end position="195"/>
    </location>
</feature>
<keyword evidence="9" id="KW-0521">NADP</keyword>
<feature type="transmembrane region" description="Helical" evidence="23">
    <location>
        <begin position="235"/>
        <end position="257"/>
    </location>
</feature>
<name>A0AAV2R0D1_MEGNR</name>
<feature type="transmembrane region" description="Helical" evidence="23">
    <location>
        <begin position="44"/>
        <end position="62"/>
    </location>
</feature>
<evidence type="ECO:0000256" key="2">
    <source>
        <dbReference type="ARBA" id="ARBA00004770"/>
    </source>
</evidence>
<reference evidence="24 25" key="1">
    <citation type="submission" date="2024-05" db="EMBL/GenBank/DDBJ databases">
        <authorList>
            <person name="Wallberg A."/>
        </authorList>
    </citation>
    <scope>NUCLEOTIDE SEQUENCE [LARGE SCALE GENOMIC DNA]</scope>
</reference>
<keyword evidence="10" id="KW-0752">Steroid biosynthesis</keyword>
<evidence type="ECO:0000313" key="24">
    <source>
        <dbReference type="EMBL" id="CAL4106337.1"/>
    </source>
</evidence>
<dbReference type="PANTHER" id="PTHR21257">
    <property type="entry name" value="DELTA(14)-STEROL REDUCTASE"/>
    <property type="match status" value="1"/>
</dbReference>
<feature type="transmembrane region" description="Helical" evidence="23">
    <location>
        <begin position="269"/>
        <end position="287"/>
    </location>
</feature>
<dbReference type="GO" id="GO:0005789">
    <property type="term" value="C:endoplasmic reticulum membrane"/>
    <property type="evidence" value="ECO:0007669"/>
    <property type="project" value="UniProtKB-SubCell"/>
</dbReference>
<evidence type="ECO:0000256" key="21">
    <source>
        <dbReference type="ARBA" id="ARBA00047795"/>
    </source>
</evidence>
<dbReference type="GO" id="GO:0047598">
    <property type="term" value="F:7-dehydrocholesterol reductase activity"/>
    <property type="evidence" value="ECO:0007669"/>
    <property type="project" value="UniProtKB-EC"/>
</dbReference>
<keyword evidence="6 23" id="KW-0812">Transmembrane</keyword>
<dbReference type="Proteomes" id="UP001497623">
    <property type="component" value="Unassembled WGS sequence"/>
</dbReference>
<proteinExistence type="inferred from homology"/>
<keyword evidence="8" id="KW-0256">Endoplasmic reticulum</keyword>
<comment type="pathway">
    <text evidence="2">Steroid biosynthesis; cholesterol biosynthesis.</text>
</comment>
<dbReference type="Gene3D" id="1.20.120.1630">
    <property type="match status" value="1"/>
</dbReference>
<evidence type="ECO:0000256" key="14">
    <source>
        <dbReference type="ARBA" id="ARBA00023098"/>
    </source>
</evidence>
<evidence type="ECO:0000256" key="16">
    <source>
        <dbReference type="ARBA" id="ARBA00023166"/>
    </source>
</evidence>